<protein>
    <submittedName>
        <fullName evidence="1">LysR family transcriptional regulator</fullName>
    </submittedName>
</protein>
<dbReference type="Gene3D" id="1.10.10.10">
    <property type="entry name" value="Winged helix-like DNA-binding domain superfamily/Winged helix DNA-binding domain"/>
    <property type="match status" value="1"/>
</dbReference>
<dbReference type="EMBL" id="DXFA01000047">
    <property type="protein sequence ID" value="HIX47892.1"/>
    <property type="molecule type" value="Genomic_DNA"/>
</dbReference>
<evidence type="ECO:0000313" key="2">
    <source>
        <dbReference type="Proteomes" id="UP000824243"/>
    </source>
</evidence>
<gene>
    <name evidence="1" type="ORF">H9981_02580</name>
</gene>
<reference evidence="1" key="2">
    <citation type="submission" date="2021-04" db="EMBL/GenBank/DDBJ databases">
        <authorList>
            <person name="Gilroy R."/>
        </authorList>
    </citation>
    <scope>NUCLEOTIDE SEQUENCE</scope>
    <source>
        <strain evidence="1">ChiSjej5B23-15282</strain>
    </source>
</reference>
<accession>A0A9D1VWC4</accession>
<dbReference type="InterPro" id="IPR036388">
    <property type="entry name" value="WH-like_DNA-bd_sf"/>
</dbReference>
<evidence type="ECO:0000313" key="1">
    <source>
        <dbReference type="EMBL" id="HIX47892.1"/>
    </source>
</evidence>
<dbReference type="PANTHER" id="PTHR30432">
    <property type="entry name" value="TRANSCRIPTIONAL REGULATOR MODE"/>
    <property type="match status" value="1"/>
</dbReference>
<dbReference type="Proteomes" id="UP000824243">
    <property type="component" value="Unassembled WGS sequence"/>
</dbReference>
<comment type="caution">
    <text evidence="1">The sequence shown here is derived from an EMBL/GenBank/DDBJ whole genome shotgun (WGS) entry which is preliminary data.</text>
</comment>
<proteinExistence type="predicted"/>
<sequence length="118" mass="13305">MAGQSGTEKKIRPRLKVQLVGTEPFFGPGVKTLLECIRGEGSVRDACEKMGLSYSKGRKMLERAERELGYTIVERSPGGKNGGSARVSEDGMRLLSRYERFEKELTELAEEKYREIFL</sequence>
<reference evidence="1" key="1">
    <citation type="journal article" date="2021" name="PeerJ">
        <title>Extensive microbial diversity within the chicken gut microbiome revealed by metagenomics and culture.</title>
        <authorList>
            <person name="Gilroy R."/>
            <person name="Ravi A."/>
            <person name="Getino M."/>
            <person name="Pursley I."/>
            <person name="Horton D.L."/>
            <person name="Alikhan N.F."/>
            <person name="Baker D."/>
            <person name="Gharbi K."/>
            <person name="Hall N."/>
            <person name="Watson M."/>
            <person name="Adriaenssens E.M."/>
            <person name="Foster-Nyarko E."/>
            <person name="Jarju S."/>
            <person name="Secka A."/>
            <person name="Antonio M."/>
            <person name="Oren A."/>
            <person name="Chaudhuri R.R."/>
            <person name="La Ragione R."/>
            <person name="Hildebrand F."/>
            <person name="Pallen M.J."/>
        </authorList>
    </citation>
    <scope>NUCLEOTIDE SEQUENCE</scope>
    <source>
        <strain evidence="1">ChiSjej5B23-15282</strain>
    </source>
</reference>
<dbReference type="PANTHER" id="PTHR30432:SF1">
    <property type="entry name" value="DNA-BINDING TRANSCRIPTIONAL DUAL REGULATOR MODE"/>
    <property type="match status" value="1"/>
</dbReference>
<dbReference type="SUPFAM" id="SSF46785">
    <property type="entry name" value="Winged helix' DNA-binding domain"/>
    <property type="match status" value="1"/>
</dbReference>
<name>A0A9D1VWC4_9FIRM</name>
<dbReference type="AlphaFoldDB" id="A0A9D1VWC4"/>
<dbReference type="InterPro" id="IPR051815">
    <property type="entry name" value="Molybdate_resp_trans_reg"/>
</dbReference>
<dbReference type="InterPro" id="IPR036390">
    <property type="entry name" value="WH_DNA-bd_sf"/>
</dbReference>
<organism evidence="1 2">
    <name type="scientific">Candidatus Mediterraneibacter caccavium</name>
    <dbReference type="NCBI Taxonomy" id="2838661"/>
    <lineage>
        <taxon>Bacteria</taxon>
        <taxon>Bacillati</taxon>
        <taxon>Bacillota</taxon>
        <taxon>Clostridia</taxon>
        <taxon>Lachnospirales</taxon>
        <taxon>Lachnospiraceae</taxon>
        <taxon>Mediterraneibacter</taxon>
    </lineage>
</organism>